<protein>
    <submittedName>
        <fullName evidence="10">Peptidase S8 and S53, subtilisin, kexin, sedolisin</fullName>
    </submittedName>
</protein>
<feature type="region of interest" description="Disordered" evidence="7">
    <location>
        <begin position="374"/>
        <end position="397"/>
    </location>
</feature>
<dbReference type="Gene3D" id="3.40.50.200">
    <property type="entry name" value="Peptidase S8/S53 domain"/>
    <property type="match status" value="1"/>
</dbReference>
<dbReference type="PRINTS" id="PR00723">
    <property type="entry name" value="SUBTILISIN"/>
</dbReference>
<dbReference type="AlphaFoldDB" id="A0A6J4LJL1"/>
<dbReference type="GO" id="GO:0004252">
    <property type="term" value="F:serine-type endopeptidase activity"/>
    <property type="evidence" value="ECO:0007669"/>
    <property type="project" value="UniProtKB-UniRule"/>
</dbReference>
<feature type="active site" description="Charge relay system" evidence="5 6">
    <location>
        <position position="82"/>
    </location>
</feature>
<dbReference type="InterPro" id="IPR015500">
    <property type="entry name" value="Peptidase_S8_subtilisin-rel"/>
</dbReference>
<evidence type="ECO:0000313" key="10">
    <source>
        <dbReference type="EMBL" id="CAA9334549.1"/>
    </source>
</evidence>
<evidence type="ECO:0000256" key="7">
    <source>
        <dbReference type="SAM" id="MobiDB-lite"/>
    </source>
</evidence>
<evidence type="ECO:0000256" key="2">
    <source>
        <dbReference type="ARBA" id="ARBA00022670"/>
    </source>
</evidence>
<dbReference type="PANTHER" id="PTHR43806">
    <property type="entry name" value="PEPTIDASE S8"/>
    <property type="match status" value="1"/>
</dbReference>
<gene>
    <name evidence="10" type="ORF">AVDCRST_MAG29-1235</name>
</gene>
<keyword evidence="3 6" id="KW-0378">Hydrolase</keyword>
<evidence type="ECO:0000256" key="6">
    <source>
        <dbReference type="PROSITE-ProRule" id="PRU01240"/>
    </source>
</evidence>
<dbReference type="GO" id="GO:0006508">
    <property type="term" value="P:proteolysis"/>
    <property type="evidence" value="ECO:0007669"/>
    <property type="project" value="UniProtKB-KW"/>
</dbReference>
<name>A0A6J4LJL1_9ACTN</name>
<dbReference type="InterPro" id="IPR050131">
    <property type="entry name" value="Peptidase_S8_subtilisin-like"/>
</dbReference>
<feature type="active site" description="Charge relay system" evidence="5 6">
    <location>
        <position position="317"/>
    </location>
</feature>
<evidence type="ECO:0000256" key="1">
    <source>
        <dbReference type="ARBA" id="ARBA00011073"/>
    </source>
</evidence>
<evidence type="ECO:0000256" key="3">
    <source>
        <dbReference type="ARBA" id="ARBA00022801"/>
    </source>
</evidence>
<proteinExistence type="inferred from homology"/>
<evidence type="ECO:0000259" key="9">
    <source>
        <dbReference type="Pfam" id="PF00082"/>
    </source>
</evidence>
<evidence type="ECO:0000256" key="4">
    <source>
        <dbReference type="ARBA" id="ARBA00022825"/>
    </source>
</evidence>
<dbReference type="PANTHER" id="PTHR43806:SF65">
    <property type="entry name" value="SERINE PROTEASE APRX"/>
    <property type="match status" value="1"/>
</dbReference>
<feature type="domain" description="Peptidase S8/S53" evidence="9">
    <location>
        <begin position="73"/>
        <end position="359"/>
    </location>
</feature>
<dbReference type="SUPFAM" id="SSF52743">
    <property type="entry name" value="Subtilisin-like"/>
    <property type="match status" value="1"/>
</dbReference>
<dbReference type="InterPro" id="IPR000209">
    <property type="entry name" value="Peptidase_S8/S53_dom"/>
</dbReference>
<keyword evidence="2 6" id="KW-0645">Protease</keyword>
<evidence type="ECO:0000256" key="5">
    <source>
        <dbReference type="PIRSR" id="PIRSR615500-1"/>
    </source>
</evidence>
<keyword evidence="8" id="KW-0732">Signal</keyword>
<feature type="chain" id="PRO_5026852493" evidence="8">
    <location>
        <begin position="32"/>
        <end position="520"/>
    </location>
</feature>
<organism evidence="10">
    <name type="scientific">uncultured Nocardioidaceae bacterium</name>
    <dbReference type="NCBI Taxonomy" id="253824"/>
    <lineage>
        <taxon>Bacteria</taxon>
        <taxon>Bacillati</taxon>
        <taxon>Actinomycetota</taxon>
        <taxon>Actinomycetes</taxon>
        <taxon>Propionibacteriales</taxon>
        <taxon>Nocardioidaceae</taxon>
        <taxon>environmental samples</taxon>
    </lineage>
</organism>
<sequence length="520" mass="55757">MRTSIMQGIRRTSVVPLIMALTLSVPTTANSDDNTGQDHESGLGYAPAADKGSLWHIAETVGAHDSYRAGYTGEGVGVAIIDTGVVEVPGLDTGNVFHGPDLSFDSQDPELVHKDAYGHGTHMASIIAGRDQPGTPTSYLQQDRFNGIAPDANLLSVKVGASDGAVDVTQVIAAIDWIVEHRDDNGMNIRVLNLSYGTDSLQSTRMDPLAFAVEQAWRSGIVVVVAGGNDGSDNRNLANPARDPYVLAAGAADTMGTVGTADDVVPSWGTRGTNQRHVDVVAPGVSVVGARVPNGYADERNPQARVGTRFARASGTSQAAAVVSGEVALLLQARPQLTPDQVKAQLMTTARPFKSASVQYRGSGITDVRAAQLKSPTNAKQPADFYGDGTGSLEESRGSSHVYDGVSELRGEIDIFGNAWDGASWAQSAATGTAWSGGEWRGVTWSGDGWNARTWREVTWSTGNWSARTWRDSEWAARTWRDGSWSAADWRDSAWTARTWREAIWPTRTWRSSWLTRGWS</sequence>
<dbReference type="EMBL" id="CADCUG010000068">
    <property type="protein sequence ID" value="CAA9334549.1"/>
    <property type="molecule type" value="Genomic_DNA"/>
</dbReference>
<evidence type="ECO:0000256" key="8">
    <source>
        <dbReference type="SAM" id="SignalP"/>
    </source>
</evidence>
<accession>A0A6J4LJL1</accession>
<dbReference type="InterPro" id="IPR036852">
    <property type="entry name" value="Peptidase_S8/S53_dom_sf"/>
</dbReference>
<feature type="active site" description="Charge relay system" evidence="5 6">
    <location>
        <position position="119"/>
    </location>
</feature>
<dbReference type="Pfam" id="PF00082">
    <property type="entry name" value="Peptidase_S8"/>
    <property type="match status" value="1"/>
</dbReference>
<comment type="similarity">
    <text evidence="1 6">Belongs to the peptidase S8 family.</text>
</comment>
<reference evidence="10" key="1">
    <citation type="submission" date="2020-02" db="EMBL/GenBank/DDBJ databases">
        <authorList>
            <person name="Meier V. D."/>
        </authorList>
    </citation>
    <scope>NUCLEOTIDE SEQUENCE</scope>
    <source>
        <strain evidence="10">AVDCRST_MAG29</strain>
    </source>
</reference>
<dbReference type="PROSITE" id="PS51892">
    <property type="entry name" value="SUBTILASE"/>
    <property type="match status" value="1"/>
</dbReference>
<feature type="signal peptide" evidence="8">
    <location>
        <begin position="1"/>
        <end position="31"/>
    </location>
</feature>
<keyword evidence="4 6" id="KW-0720">Serine protease</keyword>